<evidence type="ECO:0000256" key="1">
    <source>
        <dbReference type="ARBA" id="ARBA00022763"/>
    </source>
</evidence>
<dbReference type="PANTHER" id="PTHR42942">
    <property type="entry name" value="6-O-METHYLGUANINE DNA METHYLTRANSFERASE"/>
    <property type="match status" value="1"/>
</dbReference>
<reference evidence="4 5" key="1">
    <citation type="submission" date="2019-09" db="EMBL/GenBank/DDBJ databases">
        <title>Nocardioides panacisoli sp. nov., isolated from the soil of a ginseng field.</title>
        <authorList>
            <person name="Cho C."/>
        </authorList>
    </citation>
    <scope>NUCLEOTIDE SEQUENCE [LARGE SCALE GENOMIC DNA]</scope>
    <source>
        <strain evidence="4 5">BN140041</strain>
    </source>
</reference>
<accession>A0A5B1M1Y8</accession>
<protein>
    <submittedName>
        <fullName evidence="4">Cysteine methyltransferase</fullName>
    </submittedName>
</protein>
<feature type="domain" description="Methylated-DNA-[protein]-cysteine S-methyltransferase DNA binding" evidence="3">
    <location>
        <begin position="14"/>
        <end position="81"/>
    </location>
</feature>
<name>A0A5B1M1Y8_9ACTN</name>
<sequence length="114" mass="12468">MQDDRVDPAKEEYVERVLSCVEQIPPGRVTTYGAIAAVVGGGPRQVGSVMAHHGGPVPWWRVVRADGSLPPSHDGEARERYAAEGTPCSSTGRVQMREAFWDPARPEDEVERIS</sequence>
<dbReference type="EMBL" id="VUJW01000004">
    <property type="protein sequence ID" value="KAA1426943.1"/>
    <property type="molecule type" value="Genomic_DNA"/>
</dbReference>
<evidence type="ECO:0000259" key="3">
    <source>
        <dbReference type="Pfam" id="PF01035"/>
    </source>
</evidence>
<keyword evidence="1" id="KW-0227">DNA damage</keyword>
<keyword evidence="4" id="KW-0489">Methyltransferase</keyword>
<dbReference type="GO" id="GO:0032259">
    <property type="term" value="P:methylation"/>
    <property type="evidence" value="ECO:0007669"/>
    <property type="project" value="UniProtKB-KW"/>
</dbReference>
<gene>
    <name evidence="4" type="ORF">F0U47_11540</name>
</gene>
<feature type="compositionally biased region" description="Basic and acidic residues" evidence="2">
    <location>
        <begin position="95"/>
        <end position="114"/>
    </location>
</feature>
<feature type="region of interest" description="Disordered" evidence="2">
    <location>
        <begin position="70"/>
        <end position="114"/>
    </location>
</feature>
<dbReference type="CDD" id="cd06445">
    <property type="entry name" value="ATase"/>
    <property type="match status" value="1"/>
</dbReference>
<organism evidence="4 5">
    <name type="scientific">Nocardioides antri</name>
    <dbReference type="NCBI Taxonomy" id="2607659"/>
    <lineage>
        <taxon>Bacteria</taxon>
        <taxon>Bacillati</taxon>
        <taxon>Actinomycetota</taxon>
        <taxon>Actinomycetes</taxon>
        <taxon>Propionibacteriales</taxon>
        <taxon>Nocardioidaceae</taxon>
        <taxon>Nocardioides</taxon>
    </lineage>
</organism>
<reference evidence="4 5" key="2">
    <citation type="submission" date="2019-09" db="EMBL/GenBank/DDBJ databases">
        <authorList>
            <person name="Jin C."/>
        </authorList>
    </citation>
    <scope>NUCLEOTIDE SEQUENCE [LARGE SCALE GENOMIC DNA]</scope>
    <source>
        <strain evidence="4 5">BN140041</strain>
    </source>
</reference>
<dbReference type="InterPro" id="IPR036217">
    <property type="entry name" value="MethylDNA_cys_MeTrfase_DNAb"/>
</dbReference>
<comment type="caution">
    <text evidence="4">The sequence shown here is derived from an EMBL/GenBank/DDBJ whole genome shotgun (WGS) entry which is preliminary data.</text>
</comment>
<feature type="compositionally biased region" description="Basic and acidic residues" evidence="2">
    <location>
        <begin position="73"/>
        <end position="82"/>
    </location>
</feature>
<dbReference type="InterPro" id="IPR014048">
    <property type="entry name" value="MethylDNA_cys_MeTrfase_DNA-bd"/>
</dbReference>
<dbReference type="InterPro" id="IPR052520">
    <property type="entry name" value="ATL_DNA_repair"/>
</dbReference>
<dbReference type="GO" id="GO:0006281">
    <property type="term" value="P:DNA repair"/>
    <property type="evidence" value="ECO:0007669"/>
    <property type="project" value="InterPro"/>
</dbReference>
<keyword evidence="5" id="KW-1185">Reference proteome</keyword>
<proteinExistence type="predicted"/>
<evidence type="ECO:0000256" key="2">
    <source>
        <dbReference type="SAM" id="MobiDB-lite"/>
    </source>
</evidence>
<evidence type="ECO:0000313" key="4">
    <source>
        <dbReference type="EMBL" id="KAA1426943.1"/>
    </source>
</evidence>
<dbReference type="GO" id="GO:0008168">
    <property type="term" value="F:methyltransferase activity"/>
    <property type="evidence" value="ECO:0007669"/>
    <property type="project" value="UniProtKB-KW"/>
</dbReference>
<dbReference type="PANTHER" id="PTHR42942:SF1">
    <property type="entry name" value="ALKYLTRANSFERASE-LIKE PROTEIN 1"/>
    <property type="match status" value="1"/>
</dbReference>
<dbReference type="Pfam" id="PF01035">
    <property type="entry name" value="DNA_binding_1"/>
    <property type="match status" value="1"/>
</dbReference>
<dbReference type="InterPro" id="IPR036388">
    <property type="entry name" value="WH-like_DNA-bd_sf"/>
</dbReference>
<dbReference type="Gene3D" id="1.10.10.10">
    <property type="entry name" value="Winged helix-like DNA-binding domain superfamily/Winged helix DNA-binding domain"/>
    <property type="match status" value="1"/>
</dbReference>
<dbReference type="SUPFAM" id="SSF46767">
    <property type="entry name" value="Methylated DNA-protein cysteine methyltransferase, C-terminal domain"/>
    <property type="match status" value="1"/>
</dbReference>
<dbReference type="Proteomes" id="UP000324351">
    <property type="component" value="Unassembled WGS sequence"/>
</dbReference>
<evidence type="ECO:0000313" key="5">
    <source>
        <dbReference type="Proteomes" id="UP000324351"/>
    </source>
</evidence>
<dbReference type="AlphaFoldDB" id="A0A5B1M1Y8"/>
<keyword evidence="4" id="KW-0808">Transferase</keyword>